<sequence length="403" mass="43714">MRVTNRSILLALAGVAAADSPIIGPVCPWNSSPRLRLPVCASPDFVRASIAPELLFGTKDGVRNLTWNQAGWQGPHRCINGTCLFSNDNIGGGIALITSEHHAKIVASFPQGPAEEAAPPPFHVAKVAGKGMGLVANRTIRKGEIIMQRTPTLLAQTAPIVDLDPTLRDLLYVLAVEALPDARQAAFMAQVGSDIHDKVNTNCFLVFVDGSSHLGCYPEVARMNHDCRPNAHYRISNMTHTTVAVRTIAPGEELSISYVDLLLTHAERRALLHKWGFECACAQCSQSAADTAASDARLRQIAKLKAELGDFSTTKVTAETGGEMVGLYEDEGLHTYLGNAYTRAALNFALFGEEERAREYAGMAVEALELEMGPGTGDARAMRILAEDPRKHWTWGKRRKHGK</sequence>
<organism evidence="3 4">
    <name type="scientific">Anthostomella pinea</name>
    <dbReference type="NCBI Taxonomy" id="933095"/>
    <lineage>
        <taxon>Eukaryota</taxon>
        <taxon>Fungi</taxon>
        <taxon>Dikarya</taxon>
        <taxon>Ascomycota</taxon>
        <taxon>Pezizomycotina</taxon>
        <taxon>Sordariomycetes</taxon>
        <taxon>Xylariomycetidae</taxon>
        <taxon>Xylariales</taxon>
        <taxon>Xylariaceae</taxon>
        <taxon>Anthostomella</taxon>
    </lineage>
</organism>
<dbReference type="SUPFAM" id="SSF82199">
    <property type="entry name" value="SET domain"/>
    <property type="match status" value="1"/>
</dbReference>
<name>A0AAI8YFA2_9PEZI</name>
<dbReference type="InterPro" id="IPR001214">
    <property type="entry name" value="SET_dom"/>
</dbReference>
<feature type="domain" description="SET" evidence="2">
    <location>
        <begin position="120"/>
        <end position="259"/>
    </location>
</feature>
<dbReference type="AlphaFoldDB" id="A0AAI8YFA2"/>
<dbReference type="Gene3D" id="2.170.270.10">
    <property type="entry name" value="SET domain"/>
    <property type="match status" value="1"/>
</dbReference>
<feature type="signal peptide" evidence="1">
    <location>
        <begin position="1"/>
        <end position="18"/>
    </location>
</feature>
<evidence type="ECO:0000313" key="4">
    <source>
        <dbReference type="Proteomes" id="UP001295740"/>
    </source>
</evidence>
<evidence type="ECO:0000259" key="2">
    <source>
        <dbReference type="PROSITE" id="PS50280"/>
    </source>
</evidence>
<evidence type="ECO:0000313" key="3">
    <source>
        <dbReference type="EMBL" id="CAJ2502473.1"/>
    </source>
</evidence>
<feature type="chain" id="PRO_5042553067" evidence="1">
    <location>
        <begin position="19"/>
        <end position="403"/>
    </location>
</feature>
<keyword evidence="4" id="KW-1185">Reference proteome</keyword>
<accession>A0AAI8YFA2</accession>
<dbReference type="EMBL" id="CAUWAG010000004">
    <property type="protein sequence ID" value="CAJ2502473.1"/>
    <property type="molecule type" value="Genomic_DNA"/>
</dbReference>
<gene>
    <name evidence="3" type="ORF">KHLLAP_LOCUS2941</name>
</gene>
<dbReference type="InterPro" id="IPR053185">
    <property type="entry name" value="SET_domain_protein"/>
</dbReference>
<dbReference type="Pfam" id="PF00856">
    <property type="entry name" value="SET"/>
    <property type="match status" value="1"/>
</dbReference>
<dbReference type="PANTHER" id="PTHR47332:SF6">
    <property type="entry name" value="SET DOMAIN-CONTAINING PROTEIN"/>
    <property type="match status" value="1"/>
</dbReference>
<comment type="caution">
    <text evidence="3">The sequence shown here is derived from an EMBL/GenBank/DDBJ whole genome shotgun (WGS) entry which is preliminary data.</text>
</comment>
<protein>
    <submittedName>
        <fullName evidence="3">Uu.00g098670.m01.CDS01</fullName>
    </submittedName>
</protein>
<dbReference type="CDD" id="cd20071">
    <property type="entry name" value="SET_SMYD"/>
    <property type="match status" value="1"/>
</dbReference>
<reference evidence="3" key="1">
    <citation type="submission" date="2023-10" db="EMBL/GenBank/DDBJ databases">
        <authorList>
            <person name="Hackl T."/>
        </authorList>
    </citation>
    <scope>NUCLEOTIDE SEQUENCE</scope>
</reference>
<keyword evidence="1" id="KW-0732">Signal</keyword>
<dbReference type="PANTHER" id="PTHR47332">
    <property type="entry name" value="SET DOMAIN-CONTAINING PROTEIN 5"/>
    <property type="match status" value="1"/>
</dbReference>
<evidence type="ECO:0000256" key="1">
    <source>
        <dbReference type="SAM" id="SignalP"/>
    </source>
</evidence>
<dbReference type="SMART" id="SM00317">
    <property type="entry name" value="SET"/>
    <property type="match status" value="1"/>
</dbReference>
<dbReference type="InterPro" id="IPR046341">
    <property type="entry name" value="SET_dom_sf"/>
</dbReference>
<dbReference type="Proteomes" id="UP001295740">
    <property type="component" value="Unassembled WGS sequence"/>
</dbReference>
<dbReference type="PROSITE" id="PS50280">
    <property type="entry name" value="SET"/>
    <property type="match status" value="1"/>
</dbReference>
<proteinExistence type="predicted"/>